<dbReference type="PROSITE" id="PS00211">
    <property type="entry name" value="ABC_TRANSPORTER_1"/>
    <property type="match status" value="1"/>
</dbReference>
<dbReference type="Pfam" id="PF00005">
    <property type="entry name" value="ABC_tran"/>
    <property type="match status" value="1"/>
</dbReference>
<dbReference type="SUPFAM" id="SSF52540">
    <property type="entry name" value="P-loop containing nucleoside triphosphate hydrolases"/>
    <property type="match status" value="1"/>
</dbReference>
<keyword evidence="1" id="KW-0813">Transport</keyword>
<feature type="domain" description="ABC transporter" evidence="6">
    <location>
        <begin position="67"/>
        <end position="309"/>
    </location>
</feature>
<dbReference type="InterPro" id="IPR005670">
    <property type="entry name" value="PstB-like"/>
</dbReference>
<dbReference type="Proteomes" id="UP000198788">
    <property type="component" value="Unassembled WGS sequence"/>
</dbReference>
<dbReference type="InterPro" id="IPR003439">
    <property type="entry name" value="ABC_transporter-like_ATP-bd"/>
</dbReference>
<reference evidence="8" key="1">
    <citation type="submission" date="2016-10" db="EMBL/GenBank/DDBJ databases">
        <authorList>
            <person name="Varghese N."/>
            <person name="Submissions S."/>
        </authorList>
    </citation>
    <scope>NUCLEOTIDE SEQUENCE [LARGE SCALE GENOMIC DNA]</scope>
    <source>
        <strain evidence="8">CGMCC 1.10683</strain>
    </source>
</reference>
<dbReference type="PANTHER" id="PTHR43423:SF1">
    <property type="entry name" value="ABC TRANSPORTER I FAMILY MEMBER 17"/>
    <property type="match status" value="1"/>
</dbReference>
<name>A0A1I6SUA7_9CAUL</name>
<protein>
    <submittedName>
        <fullName evidence="7">Phosphate ABC transporter ATP-binding protein, PhoT family</fullName>
    </submittedName>
</protein>
<keyword evidence="4 7" id="KW-0067">ATP-binding</keyword>
<dbReference type="AlphaFoldDB" id="A0A1I6SUA7"/>
<dbReference type="PANTHER" id="PTHR43423">
    <property type="entry name" value="ABC TRANSPORTER I FAMILY MEMBER 17"/>
    <property type="match status" value="1"/>
</dbReference>
<dbReference type="SMART" id="SM00382">
    <property type="entry name" value="AAA"/>
    <property type="match status" value="1"/>
</dbReference>
<dbReference type="RefSeq" id="WP_092311729.1">
    <property type="nucleotide sequence ID" value="NZ_FOZV01000006.1"/>
</dbReference>
<dbReference type="InterPro" id="IPR003593">
    <property type="entry name" value="AAA+_ATPase"/>
</dbReference>
<organism evidence="7 8">
    <name type="scientific">Brevundimonas viscosa</name>
    <dbReference type="NCBI Taxonomy" id="871741"/>
    <lineage>
        <taxon>Bacteria</taxon>
        <taxon>Pseudomonadati</taxon>
        <taxon>Pseudomonadota</taxon>
        <taxon>Alphaproteobacteria</taxon>
        <taxon>Caulobacterales</taxon>
        <taxon>Caulobacteraceae</taxon>
        <taxon>Brevundimonas</taxon>
    </lineage>
</organism>
<evidence type="ECO:0000313" key="8">
    <source>
        <dbReference type="Proteomes" id="UP000198788"/>
    </source>
</evidence>
<dbReference type="OrthoDB" id="9802264at2"/>
<evidence type="ECO:0000256" key="5">
    <source>
        <dbReference type="SAM" id="MobiDB-lite"/>
    </source>
</evidence>
<evidence type="ECO:0000313" key="7">
    <source>
        <dbReference type="EMBL" id="SFS80472.1"/>
    </source>
</evidence>
<dbReference type="GO" id="GO:0035435">
    <property type="term" value="P:phosphate ion transmembrane transport"/>
    <property type="evidence" value="ECO:0007669"/>
    <property type="project" value="InterPro"/>
</dbReference>
<dbReference type="STRING" id="871741.SAMN05192570_2679"/>
<keyword evidence="3" id="KW-0547">Nucleotide-binding</keyword>
<keyword evidence="8" id="KW-1185">Reference proteome</keyword>
<dbReference type="EMBL" id="FOZV01000006">
    <property type="protein sequence ID" value="SFS80472.1"/>
    <property type="molecule type" value="Genomic_DNA"/>
</dbReference>
<dbReference type="InterPro" id="IPR027417">
    <property type="entry name" value="P-loop_NTPase"/>
</dbReference>
<dbReference type="InterPro" id="IPR017871">
    <property type="entry name" value="ABC_transporter-like_CS"/>
</dbReference>
<evidence type="ECO:0000256" key="1">
    <source>
        <dbReference type="ARBA" id="ARBA00022448"/>
    </source>
</evidence>
<evidence type="ECO:0000256" key="4">
    <source>
        <dbReference type="ARBA" id="ARBA00022840"/>
    </source>
</evidence>
<evidence type="ECO:0000256" key="3">
    <source>
        <dbReference type="ARBA" id="ARBA00022741"/>
    </source>
</evidence>
<gene>
    <name evidence="7" type="ORF">SAMN05192570_2679</name>
</gene>
<sequence>MKFKLFRAPEGRNGGPADPTDAPRMGGQVLPAADAAAERQRDAAATPLAPAPKPAVGAGGPVGATKICARDVSVFYGDKQALYDVSLDIPDKTVTALIGPSGCGKSTFLRTMNRMNDTIPHARVTGRIEMDGEDINAKSVDPVLLRARVGMVFQKPNPFPKSIYENVAYGPRIHGLATSKGELDDIVQASLKRAGLWEEVADRLHSPGTGLSGGQQQRLVIARAIAVEPEVILMDEPCSALDPIATAKIEELIDELRERYCIVIVTHSMAQAARVSQRTAFFHLGRLVETGDTEDIFTNPRERRTLDYITGRFG</sequence>
<proteinExistence type="predicted"/>
<dbReference type="GO" id="GO:0016887">
    <property type="term" value="F:ATP hydrolysis activity"/>
    <property type="evidence" value="ECO:0007669"/>
    <property type="project" value="InterPro"/>
</dbReference>
<evidence type="ECO:0000256" key="2">
    <source>
        <dbReference type="ARBA" id="ARBA00022592"/>
    </source>
</evidence>
<dbReference type="GO" id="GO:0005315">
    <property type="term" value="F:phosphate transmembrane transporter activity"/>
    <property type="evidence" value="ECO:0007669"/>
    <property type="project" value="InterPro"/>
</dbReference>
<dbReference type="GO" id="GO:0016020">
    <property type="term" value="C:membrane"/>
    <property type="evidence" value="ECO:0007669"/>
    <property type="project" value="InterPro"/>
</dbReference>
<dbReference type="PROSITE" id="PS50893">
    <property type="entry name" value="ABC_TRANSPORTER_2"/>
    <property type="match status" value="1"/>
</dbReference>
<evidence type="ECO:0000259" key="6">
    <source>
        <dbReference type="PROSITE" id="PS50893"/>
    </source>
</evidence>
<accession>A0A1I6SUA7</accession>
<dbReference type="Gene3D" id="3.40.50.300">
    <property type="entry name" value="P-loop containing nucleotide triphosphate hydrolases"/>
    <property type="match status" value="1"/>
</dbReference>
<dbReference type="GO" id="GO:0005524">
    <property type="term" value="F:ATP binding"/>
    <property type="evidence" value="ECO:0007669"/>
    <property type="project" value="UniProtKB-KW"/>
</dbReference>
<dbReference type="CDD" id="cd03260">
    <property type="entry name" value="ABC_PstB_phosphate_transporter"/>
    <property type="match status" value="1"/>
</dbReference>
<keyword evidence="2" id="KW-0592">Phosphate transport</keyword>
<dbReference type="NCBIfam" id="TIGR00972">
    <property type="entry name" value="3a0107s01c2"/>
    <property type="match status" value="1"/>
</dbReference>
<feature type="region of interest" description="Disordered" evidence="5">
    <location>
        <begin position="1"/>
        <end position="57"/>
    </location>
</feature>